<keyword evidence="1" id="KW-1133">Transmembrane helix</keyword>
<feature type="transmembrane region" description="Helical" evidence="1">
    <location>
        <begin position="172"/>
        <end position="193"/>
    </location>
</feature>
<dbReference type="Proteomes" id="UP000002630">
    <property type="component" value="Linkage Group LG09"/>
</dbReference>
<keyword evidence="1" id="KW-0812">Transmembrane</keyword>
<evidence type="ECO:0008006" key="4">
    <source>
        <dbReference type="Google" id="ProtNLM"/>
    </source>
</evidence>
<dbReference type="eggNOG" id="ENOG502STRI">
    <property type="taxonomic scope" value="Eukaryota"/>
</dbReference>
<feature type="transmembrane region" description="Helical" evidence="1">
    <location>
        <begin position="50"/>
        <end position="73"/>
    </location>
</feature>
<dbReference type="PANTHER" id="PTHR11319">
    <property type="entry name" value="G PROTEIN-COUPLED RECEPTOR-RELATED"/>
    <property type="match status" value="1"/>
</dbReference>
<keyword evidence="3" id="KW-1185">Reference proteome</keyword>
<feature type="transmembrane region" description="Helical" evidence="1">
    <location>
        <begin position="79"/>
        <end position="100"/>
    </location>
</feature>
<evidence type="ECO:0000313" key="3">
    <source>
        <dbReference type="Proteomes" id="UP000002630"/>
    </source>
</evidence>
<evidence type="ECO:0000313" key="2">
    <source>
        <dbReference type="EMBL" id="CBJ26185.1"/>
    </source>
</evidence>
<feature type="transmembrane region" description="Helical" evidence="1">
    <location>
        <begin position="283"/>
        <end position="304"/>
    </location>
</feature>
<dbReference type="EMBL" id="FN648453">
    <property type="protein sequence ID" value="CBJ26185.1"/>
    <property type="molecule type" value="Genomic_DNA"/>
</dbReference>
<dbReference type="OrthoDB" id="5950997at2759"/>
<protein>
    <recommendedName>
        <fullName evidence="4">TRP C-terminal domain-containing protein</fullName>
    </recommendedName>
</protein>
<sequence length="414" mass="45750">MGTEVLVLSRHNPSPPFRSQPSRSSWLVWQIVTQFASVVDVEYPEIYERFLAALNLVNFNLGFFLSFLCVVETNFYGRLAFSTLLPLAILGGLAATHAIAKRNNRHSQVGMREATDKHLSIALFIVFATYSSVSFTIFQTFMCETLDDEVEYLRADYSLTCSTSTHTIMEVYAGLMVLVYPIGIPAVFAWWLASNRKDLVRERSSGTATPENLRPMKDLWEPYKPRRYFYELVECGRRIGLTGLAVFLFPGTAAQVAIEVAFAAGLLVVFEVLAPFVDPVDAGLYRSGALVVFYSMYLALLLKVDASDESSESQQVFAAVLVAAHVSMVLAVLLRSLLSAKKVGIEAMRKKVEIRDVPVANNTRSSWRASEIFGAEAAGESGDYWEPRLGLATIAEQPQEHQNAGNGASHGTMG</sequence>
<accession>D7FUB5</accession>
<dbReference type="InParanoid" id="D7FUB5"/>
<gene>
    <name evidence="2" type="ORF">Esi_0027_0015</name>
</gene>
<organism evidence="2 3">
    <name type="scientific">Ectocarpus siliculosus</name>
    <name type="common">Brown alga</name>
    <name type="synonym">Conferva siliculosa</name>
    <dbReference type="NCBI Taxonomy" id="2880"/>
    <lineage>
        <taxon>Eukaryota</taxon>
        <taxon>Sar</taxon>
        <taxon>Stramenopiles</taxon>
        <taxon>Ochrophyta</taxon>
        <taxon>PX clade</taxon>
        <taxon>Phaeophyceae</taxon>
        <taxon>Ectocarpales</taxon>
        <taxon>Ectocarpaceae</taxon>
        <taxon>Ectocarpus</taxon>
    </lineage>
</organism>
<dbReference type="PANTHER" id="PTHR11319:SF35">
    <property type="entry name" value="OUTER MEMBRANE PROTEIN PMPC-RELATED"/>
    <property type="match status" value="1"/>
</dbReference>
<keyword evidence="1" id="KW-0472">Membrane</keyword>
<feature type="transmembrane region" description="Helical" evidence="1">
    <location>
        <begin position="316"/>
        <end position="338"/>
    </location>
</feature>
<reference evidence="2 3" key="1">
    <citation type="journal article" date="2010" name="Nature">
        <title>The Ectocarpus genome and the independent evolution of multicellularity in brown algae.</title>
        <authorList>
            <person name="Cock J.M."/>
            <person name="Sterck L."/>
            <person name="Rouze P."/>
            <person name="Scornet D."/>
            <person name="Allen A.E."/>
            <person name="Amoutzias G."/>
            <person name="Anthouard V."/>
            <person name="Artiguenave F."/>
            <person name="Aury J.M."/>
            <person name="Badger J.H."/>
            <person name="Beszteri B."/>
            <person name="Billiau K."/>
            <person name="Bonnet E."/>
            <person name="Bothwell J.H."/>
            <person name="Bowler C."/>
            <person name="Boyen C."/>
            <person name="Brownlee C."/>
            <person name="Carrano C.J."/>
            <person name="Charrier B."/>
            <person name="Cho G.Y."/>
            <person name="Coelho S.M."/>
            <person name="Collen J."/>
            <person name="Corre E."/>
            <person name="Da Silva C."/>
            <person name="Delage L."/>
            <person name="Delaroque N."/>
            <person name="Dittami S.M."/>
            <person name="Doulbeau S."/>
            <person name="Elias M."/>
            <person name="Farnham G."/>
            <person name="Gachon C.M."/>
            <person name="Gschloessl B."/>
            <person name="Heesch S."/>
            <person name="Jabbari K."/>
            <person name="Jubin C."/>
            <person name="Kawai H."/>
            <person name="Kimura K."/>
            <person name="Kloareg B."/>
            <person name="Kupper F.C."/>
            <person name="Lang D."/>
            <person name="Le Bail A."/>
            <person name="Leblanc C."/>
            <person name="Lerouge P."/>
            <person name="Lohr M."/>
            <person name="Lopez P.J."/>
            <person name="Martens C."/>
            <person name="Maumus F."/>
            <person name="Michel G."/>
            <person name="Miranda-Saavedra D."/>
            <person name="Morales J."/>
            <person name="Moreau H."/>
            <person name="Motomura T."/>
            <person name="Nagasato C."/>
            <person name="Napoli C.A."/>
            <person name="Nelson D.R."/>
            <person name="Nyvall-Collen P."/>
            <person name="Peters A.F."/>
            <person name="Pommier C."/>
            <person name="Potin P."/>
            <person name="Poulain J."/>
            <person name="Quesneville H."/>
            <person name="Read B."/>
            <person name="Rensing S.A."/>
            <person name="Ritter A."/>
            <person name="Rousvoal S."/>
            <person name="Samanta M."/>
            <person name="Samson G."/>
            <person name="Schroeder D.C."/>
            <person name="Segurens B."/>
            <person name="Strittmatter M."/>
            <person name="Tonon T."/>
            <person name="Tregear J.W."/>
            <person name="Valentin K."/>
            <person name="von Dassow P."/>
            <person name="Yamagishi T."/>
            <person name="Van de Peer Y."/>
            <person name="Wincker P."/>
        </authorList>
    </citation>
    <scope>NUCLEOTIDE SEQUENCE [LARGE SCALE GENOMIC DNA]</scope>
    <source>
        <strain evidence="3">Ec32 / CCAP1310/4</strain>
    </source>
</reference>
<dbReference type="AlphaFoldDB" id="D7FUB5"/>
<feature type="transmembrane region" description="Helical" evidence="1">
    <location>
        <begin position="121"/>
        <end position="142"/>
    </location>
</feature>
<name>D7FUB5_ECTSI</name>
<dbReference type="EMBL" id="FN649734">
    <property type="protein sequence ID" value="CBJ26185.1"/>
    <property type="molecule type" value="Genomic_DNA"/>
</dbReference>
<evidence type="ECO:0000256" key="1">
    <source>
        <dbReference type="SAM" id="Phobius"/>
    </source>
</evidence>
<proteinExistence type="predicted"/>
<feature type="transmembrane region" description="Helical" evidence="1">
    <location>
        <begin position="256"/>
        <end position="277"/>
    </location>
</feature>